<evidence type="ECO:0000256" key="1">
    <source>
        <dbReference type="ARBA" id="ARBA00004141"/>
    </source>
</evidence>
<organism evidence="9 12">
    <name type="scientific">Labilibaculum euxinus</name>
    <dbReference type="NCBI Taxonomy" id="2686357"/>
    <lineage>
        <taxon>Bacteria</taxon>
        <taxon>Pseudomonadati</taxon>
        <taxon>Bacteroidota</taxon>
        <taxon>Bacteroidia</taxon>
        <taxon>Marinilabiliales</taxon>
        <taxon>Marinifilaceae</taxon>
        <taxon>Labilibaculum</taxon>
    </lineage>
</organism>
<evidence type="ECO:0000256" key="3">
    <source>
        <dbReference type="ARBA" id="ARBA00022692"/>
    </source>
</evidence>
<dbReference type="PANTHER" id="PTHR45711:SF6">
    <property type="entry name" value="CHLORIDE CHANNEL PROTEIN"/>
    <property type="match status" value="1"/>
</dbReference>
<feature type="transmembrane region" description="Helical" evidence="8">
    <location>
        <begin position="312"/>
        <end position="332"/>
    </location>
</feature>
<feature type="transmembrane region" description="Helical" evidence="8">
    <location>
        <begin position="371"/>
        <end position="396"/>
    </location>
</feature>
<feature type="transmembrane region" description="Helical" evidence="8">
    <location>
        <begin position="199"/>
        <end position="220"/>
    </location>
</feature>
<evidence type="ECO:0000256" key="2">
    <source>
        <dbReference type="ARBA" id="ARBA00022448"/>
    </source>
</evidence>
<keyword evidence="2" id="KW-0813">Transport</keyword>
<proteinExistence type="predicted"/>
<feature type="transmembrane region" description="Helical" evidence="8">
    <location>
        <begin position="339"/>
        <end position="359"/>
    </location>
</feature>
<dbReference type="OrthoDB" id="9812438at2"/>
<dbReference type="Pfam" id="PF00654">
    <property type="entry name" value="Voltage_CLC"/>
    <property type="match status" value="1"/>
</dbReference>
<evidence type="ECO:0000256" key="5">
    <source>
        <dbReference type="ARBA" id="ARBA00023065"/>
    </source>
</evidence>
<sequence>MSINISNISRHQLDGENAKHFKQLFHALIIGLIVGLVGGFFRNTLSYIENIRDILYHQAGQSGFLSWLWPILFAIIGISIALFLVKKYAPEASGSGVQEIEGALDGLRPMRWKRVLPIKFIASLFSLGSGLLLGREGPTIQLGANIGKMVKDTLGIPDTENNSLISAGAAAGLASAFNAPFAGIIFVIEEMNGHFKFNFYSLATIMIGAGTSDFIVRMLIGSKPIIQMTVFPSPNIYGFWLFICLGLLCSIIGLFYNKLLIISLDFFQFTSKLPFIYTGIFVGLSIAVIGIFSPDIIGGGYDTIAKVLDHSFTLSFLLFLFIARILLSLFSYSFGMPGGIFLPMLTLGVILGMLFGVSMQQFFPQLISNPGVFTIAGMAGIFAATVRAPLTGLVLAVEMTSNYELILPLIITTVTASVFTSLLGNQPIYTTLLKRTLANVKKEEKFDDIE</sequence>
<dbReference type="InterPro" id="IPR001807">
    <property type="entry name" value="ClC"/>
</dbReference>
<evidence type="ECO:0000256" key="8">
    <source>
        <dbReference type="SAM" id="Phobius"/>
    </source>
</evidence>
<feature type="transmembrane region" description="Helical" evidence="8">
    <location>
        <begin position="164"/>
        <end position="187"/>
    </location>
</feature>
<dbReference type="AlphaFoldDB" id="A0A7M4D9B2"/>
<feature type="transmembrane region" description="Helical" evidence="8">
    <location>
        <begin position="24"/>
        <end position="44"/>
    </location>
</feature>
<dbReference type="CDD" id="cd01031">
    <property type="entry name" value="EriC"/>
    <property type="match status" value="1"/>
</dbReference>
<reference evidence="9 12" key="2">
    <citation type="submission" date="2019-12" db="EMBL/GenBank/DDBJ databases">
        <title>Draft genome sequence of Labilibaculum sp. strain 44 isolated from deep waters of Black Sea.</title>
        <authorList>
            <person name="Yadav S."/>
            <person name="Villanueva L."/>
        </authorList>
    </citation>
    <scope>NUCLEOTIDE SEQUENCE [LARGE SCALE GENOMIC DNA]</scope>
    <source>
        <strain evidence="9 12">44</strain>
    </source>
</reference>
<evidence type="ECO:0000256" key="4">
    <source>
        <dbReference type="ARBA" id="ARBA00022989"/>
    </source>
</evidence>
<dbReference type="SUPFAM" id="SSF81340">
    <property type="entry name" value="Clc chloride channel"/>
    <property type="match status" value="1"/>
</dbReference>
<keyword evidence="3 8" id="KW-0812">Transmembrane</keyword>
<evidence type="ECO:0000313" key="11">
    <source>
        <dbReference type="Proteomes" id="UP000285951"/>
    </source>
</evidence>
<feature type="transmembrane region" description="Helical" evidence="8">
    <location>
        <begin position="116"/>
        <end position="134"/>
    </location>
</feature>
<feature type="transmembrane region" description="Helical" evidence="8">
    <location>
        <begin position="240"/>
        <end position="261"/>
    </location>
</feature>
<dbReference type="PRINTS" id="PR00762">
    <property type="entry name" value="CLCHANNEL"/>
</dbReference>
<feature type="transmembrane region" description="Helical" evidence="8">
    <location>
        <begin position="64"/>
        <end position="85"/>
    </location>
</feature>
<evidence type="ECO:0000256" key="6">
    <source>
        <dbReference type="ARBA" id="ARBA00023136"/>
    </source>
</evidence>
<dbReference type="Proteomes" id="UP000462449">
    <property type="component" value="Unassembled WGS sequence"/>
</dbReference>
<feature type="transmembrane region" description="Helical" evidence="8">
    <location>
        <begin position="273"/>
        <end position="292"/>
    </location>
</feature>
<keyword evidence="4 8" id="KW-1133">Transmembrane helix</keyword>
<comment type="caution">
    <text evidence="9">The sequence shown here is derived from an EMBL/GenBank/DDBJ whole genome shotgun (WGS) entry which is preliminary data.</text>
</comment>
<dbReference type="EMBL" id="WOTW01000043">
    <property type="protein sequence ID" value="MUP39241.1"/>
    <property type="molecule type" value="Genomic_DNA"/>
</dbReference>
<dbReference type="RefSeq" id="WP_156196695.1">
    <property type="nucleotide sequence ID" value="NZ_QTZN02000043.1"/>
</dbReference>
<dbReference type="GO" id="GO:0005247">
    <property type="term" value="F:voltage-gated chloride channel activity"/>
    <property type="evidence" value="ECO:0007669"/>
    <property type="project" value="TreeGrafter"/>
</dbReference>
<comment type="subcellular location">
    <subcellularLocation>
        <location evidence="1">Membrane</location>
        <topology evidence="1">Multi-pass membrane protein</topology>
    </subcellularLocation>
</comment>
<protein>
    <submittedName>
        <fullName evidence="9">H(+)/Cl(-) exchange transporter ClcA</fullName>
    </submittedName>
</protein>
<name>A0A7M4D9B2_9BACT</name>
<evidence type="ECO:0000313" key="10">
    <source>
        <dbReference type="EMBL" id="MVB08446.1"/>
    </source>
</evidence>
<gene>
    <name evidence="9" type="primary">clcA</name>
    <name evidence="10" type="ORF">DWB62_015580</name>
    <name evidence="9" type="ORF">GNY23_15580</name>
</gene>
<accession>A0A7M4D9B2</accession>
<keyword evidence="7" id="KW-0868">Chloride</keyword>
<dbReference type="PANTHER" id="PTHR45711">
    <property type="entry name" value="CHLORIDE CHANNEL PROTEIN"/>
    <property type="match status" value="1"/>
</dbReference>
<keyword evidence="5" id="KW-0406">Ion transport</keyword>
<dbReference type="NCBIfam" id="NF003640">
    <property type="entry name" value="PRK05277.1"/>
    <property type="match status" value="1"/>
</dbReference>
<dbReference type="Proteomes" id="UP000285951">
    <property type="component" value="Unassembled WGS sequence"/>
</dbReference>
<evidence type="ECO:0000313" key="9">
    <source>
        <dbReference type="EMBL" id="MUP39241.1"/>
    </source>
</evidence>
<reference evidence="10 11" key="1">
    <citation type="submission" date="2019-11" db="EMBL/GenBank/DDBJ databases">
        <title>Draft genome sequence of Labilibaculum sp. strain SYP isolated from Black Sea.</title>
        <authorList>
            <person name="Yadav S."/>
            <person name="Villanueva L."/>
        </authorList>
    </citation>
    <scope>NUCLEOTIDE SEQUENCE [LARGE SCALE GENOMIC DNA]</scope>
    <source>
        <strain evidence="10 11">44</strain>
    </source>
</reference>
<dbReference type="Gene3D" id="1.10.3080.10">
    <property type="entry name" value="Clc chloride channel"/>
    <property type="match status" value="1"/>
</dbReference>
<dbReference type="GO" id="GO:0005886">
    <property type="term" value="C:plasma membrane"/>
    <property type="evidence" value="ECO:0007669"/>
    <property type="project" value="TreeGrafter"/>
</dbReference>
<dbReference type="EMBL" id="QTZN02000043">
    <property type="protein sequence ID" value="MVB08446.1"/>
    <property type="molecule type" value="Genomic_DNA"/>
</dbReference>
<feature type="transmembrane region" description="Helical" evidence="8">
    <location>
        <begin position="405"/>
        <end position="424"/>
    </location>
</feature>
<keyword evidence="6 8" id="KW-0472">Membrane</keyword>
<dbReference type="InterPro" id="IPR014743">
    <property type="entry name" value="Cl-channel_core"/>
</dbReference>
<evidence type="ECO:0000313" key="12">
    <source>
        <dbReference type="Proteomes" id="UP000462449"/>
    </source>
</evidence>
<evidence type="ECO:0000256" key="7">
    <source>
        <dbReference type="ARBA" id="ARBA00023214"/>
    </source>
</evidence>
<keyword evidence="11" id="KW-1185">Reference proteome</keyword>